<dbReference type="PANTHER" id="PTHR30136:SF8">
    <property type="entry name" value="TRANSCRIPTIONAL REGULATORY PROTEIN"/>
    <property type="match status" value="1"/>
</dbReference>
<evidence type="ECO:0000259" key="1">
    <source>
        <dbReference type="PROSITE" id="PS51078"/>
    </source>
</evidence>
<proteinExistence type="predicted"/>
<organism evidence="2 3">
    <name type="scientific">Alcanivorax xiamenensis</name>
    <dbReference type="NCBI Taxonomy" id="1177156"/>
    <lineage>
        <taxon>Bacteria</taxon>
        <taxon>Pseudomonadati</taxon>
        <taxon>Pseudomonadota</taxon>
        <taxon>Gammaproteobacteria</taxon>
        <taxon>Oceanospirillales</taxon>
        <taxon>Alcanivoracaceae</taxon>
        <taxon>Alcanivorax</taxon>
    </lineage>
</organism>
<protein>
    <submittedName>
        <fullName evidence="2">IclR family transcriptional regulator</fullName>
    </submittedName>
</protein>
<name>A0ABQ6Y546_9GAMM</name>
<gene>
    <name evidence="2" type="ORF">A6D6_03481</name>
</gene>
<dbReference type="InterPro" id="IPR050707">
    <property type="entry name" value="HTH_MetabolicPath_Reg"/>
</dbReference>
<dbReference type="InterPro" id="IPR014757">
    <property type="entry name" value="Tscrpt_reg_IclR_C"/>
</dbReference>
<dbReference type="Proteomes" id="UP000771797">
    <property type="component" value="Unassembled WGS sequence"/>
</dbReference>
<keyword evidence="3" id="KW-1185">Reference proteome</keyword>
<dbReference type="Pfam" id="PF01614">
    <property type="entry name" value="IclR_C"/>
    <property type="match status" value="1"/>
</dbReference>
<dbReference type="PANTHER" id="PTHR30136">
    <property type="entry name" value="HELIX-TURN-HELIX TRANSCRIPTIONAL REGULATOR, ICLR FAMILY"/>
    <property type="match status" value="1"/>
</dbReference>
<dbReference type="SUPFAM" id="SSF55781">
    <property type="entry name" value="GAF domain-like"/>
    <property type="match status" value="1"/>
</dbReference>
<dbReference type="InterPro" id="IPR029016">
    <property type="entry name" value="GAF-like_dom_sf"/>
</dbReference>
<reference evidence="2 3" key="1">
    <citation type="submission" date="2012-09" db="EMBL/GenBank/DDBJ databases">
        <title>Genome Sequence of alkane-degrading Bacterium Alcanivorax sp. 6-D-6.</title>
        <authorList>
            <person name="Lai Q."/>
            <person name="Shao Z."/>
        </authorList>
    </citation>
    <scope>NUCLEOTIDE SEQUENCE [LARGE SCALE GENOMIC DNA]</scope>
    <source>
        <strain evidence="2 3">6-D-6</strain>
    </source>
</reference>
<sequence>MEALRDRTGQTVVIATFSEGEVVVLNLLRGHTALEIALRPGTRFNFNAVAQGKIVLAFGPKGLLEELLADPLPANTARTIVDPDRLRSEIDLVRRRGWADAPEELFTGVNALAAPLFQADGSLFGTLALVGSIHYLPLKPLADHVDQLLHASREVSSLLGHSID</sequence>
<dbReference type="Gene3D" id="3.30.450.40">
    <property type="match status" value="1"/>
</dbReference>
<dbReference type="PROSITE" id="PS51078">
    <property type="entry name" value="ICLR_ED"/>
    <property type="match status" value="1"/>
</dbReference>
<evidence type="ECO:0000313" key="2">
    <source>
        <dbReference type="EMBL" id="KAF0804016.1"/>
    </source>
</evidence>
<accession>A0ABQ6Y546</accession>
<evidence type="ECO:0000313" key="3">
    <source>
        <dbReference type="Proteomes" id="UP000771797"/>
    </source>
</evidence>
<feature type="domain" description="IclR-ED" evidence="1">
    <location>
        <begin position="1"/>
        <end position="161"/>
    </location>
</feature>
<comment type="caution">
    <text evidence="2">The sequence shown here is derived from an EMBL/GenBank/DDBJ whole genome shotgun (WGS) entry which is preliminary data.</text>
</comment>
<dbReference type="EMBL" id="AQPF01000041">
    <property type="protein sequence ID" value="KAF0804016.1"/>
    <property type="molecule type" value="Genomic_DNA"/>
</dbReference>